<dbReference type="Pfam" id="PF03357">
    <property type="entry name" value="Snf7"/>
    <property type="match status" value="1"/>
</dbReference>
<proteinExistence type="inferred from homology"/>
<protein>
    <recommendedName>
        <fullName evidence="9">Charged multivesicular body protein 6</fullName>
    </recommendedName>
</protein>
<dbReference type="PANTHER" id="PTHR22761:SF5">
    <property type="entry name" value="CHARGED MULTIVESICULAR BODY PROTEIN 6"/>
    <property type="match status" value="1"/>
</dbReference>
<keyword evidence="8" id="KW-1185">Reference proteome</keyword>
<dbReference type="EMBL" id="JAODUO010000969">
    <property type="protein sequence ID" value="KAK2172351.1"/>
    <property type="molecule type" value="Genomic_DNA"/>
</dbReference>
<sequence length="174" mass="19809">MHQYQKKTEVQLEQLRQTAKQLLALGRTDKAKLLLRKKKYQDTLLTKTSQQLDNIEKMVHNLEFAQLEMTVVEGLKAGNEALKKLHEILSIEDVEKIMDETNEAVEYQREIDAILVGGLTQEDETDVLTELDQILMESMPAAPKSVEEEAVNLPDVPQDRIKEKTPERIAVAAT</sequence>
<evidence type="ECO:0000313" key="8">
    <source>
        <dbReference type="Proteomes" id="UP001209878"/>
    </source>
</evidence>
<keyword evidence="6" id="KW-0472">Membrane</keyword>
<evidence type="ECO:0000313" key="7">
    <source>
        <dbReference type="EMBL" id="KAK2172351.1"/>
    </source>
</evidence>
<evidence type="ECO:0000256" key="5">
    <source>
        <dbReference type="ARBA" id="ARBA00022927"/>
    </source>
</evidence>
<comment type="caution">
    <text evidence="7">The sequence shown here is derived from an EMBL/GenBank/DDBJ whole genome shotgun (WGS) entry which is preliminary data.</text>
</comment>
<keyword evidence="4" id="KW-0967">Endosome</keyword>
<evidence type="ECO:0000256" key="4">
    <source>
        <dbReference type="ARBA" id="ARBA00022753"/>
    </source>
</evidence>
<accession>A0AAD9KJ49</accession>
<evidence type="ECO:0000256" key="6">
    <source>
        <dbReference type="ARBA" id="ARBA00023136"/>
    </source>
</evidence>
<dbReference type="GO" id="GO:0000815">
    <property type="term" value="C:ESCRT III complex"/>
    <property type="evidence" value="ECO:0007669"/>
    <property type="project" value="TreeGrafter"/>
</dbReference>
<dbReference type="InterPro" id="IPR005024">
    <property type="entry name" value="Snf7_fam"/>
</dbReference>
<dbReference type="PANTHER" id="PTHR22761">
    <property type="entry name" value="CHARGED MULTIVESICULAR BODY PROTEIN"/>
    <property type="match status" value="1"/>
</dbReference>
<evidence type="ECO:0008006" key="9">
    <source>
        <dbReference type="Google" id="ProtNLM"/>
    </source>
</evidence>
<comment type="similarity">
    <text evidence="2">Belongs to the SNF7 family.</text>
</comment>
<dbReference type="Proteomes" id="UP001209878">
    <property type="component" value="Unassembled WGS sequence"/>
</dbReference>
<dbReference type="GO" id="GO:0005771">
    <property type="term" value="C:multivesicular body"/>
    <property type="evidence" value="ECO:0007669"/>
    <property type="project" value="TreeGrafter"/>
</dbReference>
<organism evidence="7 8">
    <name type="scientific">Ridgeia piscesae</name>
    <name type="common">Tubeworm</name>
    <dbReference type="NCBI Taxonomy" id="27915"/>
    <lineage>
        <taxon>Eukaryota</taxon>
        <taxon>Metazoa</taxon>
        <taxon>Spiralia</taxon>
        <taxon>Lophotrochozoa</taxon>
        <taxon>Annelida</taxon>
        <taxon>Polychaeta</taxon>
        <taxon>Sedentaria</taxon>
        <taxon>Canalipalpata</taxon>
        <taxon>Sabellida</taxon>
        <taxon>Siboglinidae</taxon>
        <taxon>Ridgeia</taxon>
    </lineage>
</organism>
<comment type="subcellular location">
    <subcellularLocation>
        <location evidence="1">Endosome membrane</location>
    </subcellularLocation>
</comment>
<evidence type="ECO:0000256" key="3">
    <source>
        <dbReference type="ARBA" id="ARBA00022448"/>
    </source>
</evidence>
<reference evidence="7" key="1">
    <citation type="journal article" date="2023" name="Mol. Biol. Evol.">
        <title>Third-Generation Sequencing Reveals the Adaptive Role of the Epigenome in Three Deep-Sea Polychaetes.</title>
        <authorList>
            <person name="Perez M."/>
            <person name="Aroh O."/>
            <person name="Sun Y."/>
            <person name="Lan Y."/>
            <person name="Juniper S.K."/>
            <person name="Young C.R."/>
            <person name="Angers B."/>
            <person name="Qian P.Y."/>
        </authorList>
    </citation>
    <scope>NUCLEOTIDE SEQUENCE</scope>
    <source>
        <strain evidence="7">R07B-5</strain>
    </source>
</reference>
<dbReference type="AlphaFoldDB" id="A0AAD9KJ49"/>
<gene>
    <name evidence="7" type="ORF">NP493_971g00038</name>
</gene>
<dbReference type="GO" id="GO:0015031">
    <property type="term" value="P:protein transport"/>
    <property type="evidence" value="ECO:0007669"/>
    <property type="project" value="UniProtKB-KW"/>
</dbReference>
<name>A0AAD9KJ49_RIDPI</name>
<dbReference type="GO" id="GO:0006900">
    <property type="term" value="P:vesicle budding from membrane"/>
    <property type="evidence" value="ECO:0007669"/>
    <property type="project" value="TreeGrafter"/>
</dbReference>
<evidence type="ECO:0000256" key="2">
    <source>
        <dbReference type="ARBA" id="ARBA00006190"/>
    </source>
</evidence>
<dbReference type="GO" id="GO:0032511">
    <property type="term" value="P:late endosome to vacuole transport via multivesicular body sorting pathway"/>
    <property type="evidence" value="ECO:0007669"/>
    <property type="project" value="TreeGrafter"/>
</dbReference>
<dbReference type="Gene3D" id="6.10.140.1230">
    <property type="match status" value="1"/>
</dbReference>
<keyword evidence="3" id="KW-0813">Transport</keyword>
<keyword evidence="5" id="KW-0653">Protein transport</keyword>
<evidence type="ECO:0000256" key="1">
    <source>
        <dbReference type="ARBA" id="ARBA00004608"/>
    </source>
</evidence>